<keyword evidence="2" id="KW-1185">Reference proteome</keyword>
<reference evidence="1" key="1">
    <citation type="submission" date="2021-07" db="EMBL/GenBank/DDBJ databases">
        <authorList>
            <person name="Catto M.A."/>
            <person name="Jacobson A."/>
            <person name="Kennedy G."/>
            <person name="Labadie P."/>
            <person name="Hunt B.G."/>
            <person name="Srinivasan R."/>
        </authorList>
    </citation>
    <scope>NUCLEOTIDE SEQUENCE</scope>
    <source>
        <strain evidence="1">PL_HMW_Pooled</strain>
        <tissue evidence="1">Head</tissue>
    </source>
</reference>
<dbReference type="EMBL" id="JAHWGI010000366">
    <property type="protein sequence ID" value="KAK3914262.1"/>
    <property type="molecule type" value="Genomic_DNA"/>
</dbReference>
<dbReference type="Proteomes" id="UP001219518">
    <property type="component" value="Unassembled WGS sequence"/>
</dbReference>
<organism evidence="1 2">
    <name type="scientific">Frankliniella fusca</name>
    <dbReference type="NCBI Taxonomy" id="407009"/>
    <lineage>
        <taxon>Eukaryota</taxon>
        <taxon>Metazoa</taxon>
        <taxon>Ecdysozoa</taxon>
        <taxon>Arthropoda</taxon>
        <taxon>Hexapoda</taxon>
        <taxon>Insecta</taxon>
        <taxon>Pterygota</taxon>
        <taxon>Neoptera</taxon>
        <taxon>Paraneoptera</taxon>
        <taxon>Thysanoptera</taxon>
        <taxon>Terebrantia</taxon>
        <taxon>Thripoidea</taxon>
        <taxon>Thripidae</taxon>
        <taxon>Frankliniella</taxon>
    </lineage>
</organism>
<comment type="caution">
    <text evidence="1">The sequence shown here is derived from an EMBL/GenBank/DDBJ whole genome shotgun (WGS) entry which is preliminary data.</text>
</comment>
<evidence type="ECO:0000313" key="1">
    <source>
        <dbReference type="EMBL" id="KAK3914262.1"/>
    </source>
</evidence>
<protein>
    <submittedName>
        <fullName evidence="1">F-box only protein 39</fullName>
    </submittedName>
</protein>
<proteinExistence type="predicted"/>
<reference evidence="1" key="2">
    <citation type="journal article" date="2023" name="BMC Genomics">
        <title>Pest status, molecular evolution, and epigenetic factors derived from the genome assembly of Frankliniella fusca, a thysanopteran phytovirus vector.</title>
        <authorList>
            <person name="Catto M.A."/>
            <person name="Labadie P.E."/>
            <person name="Jacobson A.L."/>
            <person name="Kennedy G.G."/>
            <person name="Srinivasan R."/>
            <person name="Hunt B.G."/>
        </authorList>
    </citation>
    <scope>NUCLEOTIDE SEQUENCE</scope>
    <source>
        <strain evidence="1">PL_HMW_Pooled</strain>
    </source>
</reference>
<accession>A0AAE1H3R6</accession>
<gene>
    <name evidence="1" type="ORF">KUF71_023675</name>
</gene>
<name>A0AAE1H3R6_9NEOP</name>
<evidence type="ECO:0000313" key="2">
    <source>
        <dbReference type="Proteomes" id="UP001219518"/>
    </source>
</evidence>
<dbReference type="AlphaFoldDB" id="A0AAE1H3R6"/>
<dbReference type="Gene3D" id="3.80.10.10">
    <property type="entry name" value="Ribonuclease Inhibitor"/>
    <property type="match status" value="1"/>
</dbReference>
<sequence>MTACRERLGAGLMCRRWLDALLAPRLWRSVRVQLQLRCGGGGGPPPPPGLGWDERAAGVVLASPRYAPLVRRLELRWGRPGPGPSPAAKASLAPALRLLEVARAAGLAGHLQLEQLQLRDLAHSHRACGGASQRGRLLAALATFLGSQSRLQMLSLENTCLGVSEVVRLLGAAARSSAAAITALRLRAAFREWQAPHASPRFCRSLRRVGPLASLSLDYPALSDAMLVLLGECCGPALRLLSVTVRDTDNRQHVLSEGAWADFARSCPGSRTYLNIENIGHHDDISRLLLPSMPLCGFRLYSGRVWDQSLSRAFRATLRLLAANYRQSLEIVQLNLKNSREQVDDVLLDLLTCCDRLSHFHFDGVLRRLSTVGDMCRLRLDDATNFQYIHVRPKLASSKITSCAKDILANFHVPLSEKSVDFQIEIPTR</sequence>
<dbReference type="InterPro" id="IPR032675">
    <property type="entry name" value="LRR_dom_sf"/>
</dbReference>